<dbReference type="SUPFAM" id="SSF52172">
    <property type="entry name" value="CheY-like"/>
    <property type="match status" value="1"/>
</dbReference>
<dbReference type="CDD" id="cd17535">
    <property type="entry name" value="REC_NarL-like"/>
    <property type="match status" value="1"/>
</dbReference>
<name>A0ABX7PGJ5_9ACTN</name>
<evidence type="ECO:0000256" key="2">
    <source>
        <dbReference type="ARBA" id="ARBA00023125"/>
    </source>
</evidence>
<dbReference type="PRINTS" id="PR00038">
    <property type="entry name" value="HTHLUXR"/>
</dbReference>
<feature type="domain" description="HTH luxR-type" evidence="5">
    <location>
        <begin position="154"/>
        <end position="219"/>
    </location>
</feature>
<proteinExistence type="predicted"/>
<dbReference type="RefSeq" id="WP_207008790.1">
    <property type="nucleotide sequence ID" value="NZ_CP022295.1"/>
</dbReference>
<keyword evidence="2 7" id="KW-0238">DNA-binding</keyword>
<evidence type="ECO:0000259" key="6">
    <source>
        <dbReference type="PROSITE" id="PS50110"/>
    </source>
</evidence>
<reference evidence="7 8" key="1">
    <citation type="submission" date="2017-06" db="EMBL/GenBank/DDBJ databases">
        <title>Complete Genome Sequence of the Soil Carbazole-Degrading Bacterium Nocardioides aromaticivorans IC177.</title>
        <authorList>
            <person name="Vejarano F."/>
            <person name="Suzuki-Minakuchi C."/>
            <person name="Ohtsubo Y."/>
            <person name="Tsuda M."/>
            <person name="Okada K."/>
            <person name="Nojiri H."/>
        </authorList>
    </citation>
    <scope>NUCLEOTIDE SEQUENCE [LARGE SCALE GENOMIC DNA]</scope>
    <source>
        <strain evidence="7 8">IC177</strain>
    </source>
</reference>
<feature type="region of interest" description="Disordered" evidence="4">
    <location>
        <begin position="1"/>
        <end position="21"/>
    </location>
</feature>
<dbReference type="SUPFAM" id="SSF46894">
    <property type="entry name" value="C-terminal effector domain of the bipartite response regulators"/>
    <property type="match status" value="1"/>
</dbReference>
<dbReference type="InterPro" id="IPR051015">
    <property type="entry name" value="EvgA-like"/>
</dbReference>
<evidence type="ECO:0000313" key="8">
    <source>
        <dbReference type="Proteomes" id="UP000662818"/>
    </source>
</evidence>
<dbReference type="PROSITE" id="PS50043">
    <property type="entry name" value="HTH_LUXR_2"/>
    <property type="match status" value="1"/>
</dbReference>
<gene>
    <name evidence="7" type="ORF">CFH99_04330</name>
</gene>
<evidence type="ECO:0000313" key="7">
    <source>
        <dbReference type="EMBL" id="QSR24842.1"/>
    </source>
</evidence>
<dbReference type="InterPro" id="IPR058245">
    <property type="entry name" value="NreC/VraR/RcsB-like_REC"/>
</dbReference>
<dbReference type="SMART" id="SM00448">
    <property type="entry name" value="REC"/>
    <property type="match status" value="1"/>
</dbReference>
<keyword evidence="8" id="KW-1185">Reference proteome</keyword>
<dbReference type="InterPro" id="IPR001789">
    <property type="entry name" value="Sig_transdc_resp-reg_receiver"/>
</dbReference>
<dbReference type="Gene3D" id="1.10.10.10">
    <property type="entry name" value="Winged helix-like DNA-binding domain superfamily/Winged helix DNA-binding domain"/>
    <property type="match status" value="1"/>
</dbReference>
<dbReference type="Gene3D" id="3.40.50.2300">
    <property type="match status" value="1"/>
</dbReference>
<feature type="domain" description="Response regulatory" evidence="6">
    <location>
        <begin position="28"/>
        <end position="143"/>
    </location>
</feature>
<evidence type="ECO:0000259" key="5">
    <source>
        <dbReference type="PROSITE" id="PS50043"/>
    </source>
</evidence>
<dbReference type="PANTHER" id="PTHR45566">
    <property type="entry name" value="HTH-TYPE TRANSCRIPTIONAL REGULATOR YHJB-RELATED"/>
    <property type="match status" value="1"/>
</dbReference>
<accession>A0ABX7PGJ5</accession>
<keyword evidence="1" id="KW-0597">Phosphoprotein</keyword>
<evidence type="ECO:0000256" key="1">
    <source>
        <dbReference type="ARBA" id="ARBA00022553"/>
    </source>
</evidence>
<organism evidence="7 8">
    <name type="scientific">Nocardioides aromaticivorans</name>
    <dbReference type="NCBI Taxonomy" id="200618"/>
    <lineage>
        <taxon>Bacteria</taxon>
        <taxon>Bacillati</taxon>
        <taxon>Actinomycetota</taxon>
        <taxon>Actinomycetes</taxon>
        <taxon>Propionibacteriales</taxon>
        <taxon>Nocardioidaceae</taxon>
        <taxon>Nocardioides</taxon>
    </lineage>
</organism>
<dbReference type="InterPro" id="IPR000792">
    <property type="entry name" value="Tscrpt_reg_LuxR_C"/>
</dbReference>
<evidence type="ECO:0000256" key="4">
    <source>
        <dbReference type="SAM" id="MobiDB-lite"/>
    </source>
</evidence>
<dbReference type="GO" id="GO:0003677">
    <property type="term" value="F:DNA binding"/>
    <property type="evidence" value="ECO:0007669"/>
    <property type="project" value="UniProtKB-KW"/>
</dbReference>
<comment type="caution">
    <text evidence="3">Lacks conserved residue(s) required for the propagation of feature annotation.</text>
</comment>
<dbReference type="PROSITE" id="PS50110">
    <property type="entry name" value="RESPONSE_REGULATORY"/>
    <property type="match status" value="1"/>
</dbReference>
<dbReference type="InterPro" id="IPR011006">
    <property type="entry name" value="CheY-like_superfamily"/>
</dbReference>
<dbReference type="PANTHER" id="PTHR45566:SF2">
    <property type="entry name" value="NARL SUBFAMILY"/>
    <property type="match status" value="1"/>
</dbReference>
<dbReference type="SMART" id="SM00421">
    <property type="entry name" value="HTH_LUXR"/>
    <property type="match status" value="1"/>
</dbReference>
<dbReference type="EMBL" id="CP022295">
    <property type="protein sequence ID" value="QSR24842.1"/>
    <property type="molecule type" value="Genomic_DNA"/>
</dbReference>
<dbReference type="InterPro" id="IPR036388">
    <property type="entry name" value="WH-like_DNA-bd_sf"/>
</dbReference>
<sequence>MTVLATRPDPTAPARVPDAETDGCQPQRVLVVDEHEVTLAGLRAVLVTTPWVESCLVASSAEAALQVARRHHPQVVLVSASLGGRTGPELCRTLKEQAPHIKVVLMSGEGRVPAALALSLGAVAALSKHMSVGAIVGVLKRVAEGARVFPKGMTPTPAFQLSRRESDVLQHLAAGLSNPEMATVLNLSRHTVKQHTSAVYRKLGVRNRAEAASRAQELGLLAWGAGSREQRRAG</sequence>
<dbReference type="CDD" id="cd06170">
    <property type="entry name" value="LuxR_C_like"/>
    <property type="match status" value="1"/>
</dbReference>
<dbReference type="Proteomes" id="UP000662818">
    <property type="component" value="Chromosome"/>
</dbReference>
<dbReference type="Pfam" id="PF00196">
    <property type="entry name" value="GerE"/>
    <property type="match status" value="1"/>
</dbReference>
<protein>
    <submittedName>
        <fullName evidence="7">DNA-binding response regulator</fullName>
    </submittedName>
</protein>
<dbReference type="Pfam" id="PF00072">
    <property type="entry name" value="Response_reg"/>
    <property type="match status" value="1"/>
</dbReference>
<evidence type="ECO:0000256" key="3">
    <source>
        <dbReference type="PROSITE-ProRule" id="PRU00169"/>
    </source>
</evidence>
<dbReference type="InterPro" id="IPR016032">
    <property type="entry name" value="Sig_transdc_resp-reg_C-effctor"/>
</dbReference>